<dbReference type="Pfam" id="PF00027">
    <property type="entry name" value="cNMP_binding"/>
    <property type="match status" value="1"/>
</dbReference>
<dbReference type="SUPFAM" id="SSF51206">
    <property type="entry name" value="cAMP-binding domain-like"/>
    <property type="match status" value="1"/>
</dbReference>
<dbReference type="EMBL" id="GISG01260905">
    <property type="protein sequence ID" value="MBA4673826.1"/>
    <property type="molecule type" value="Transcribed_RNA"/>
</dbReference>
<evidence type="ECO:0000313" key="16">
    <source>
        <dbReference type="EMBL" id="MBA4673826.1"/>
    </source>
</evidence>
<feature type="transmembrane region" description="Helical" evidence="13">
    <location>
        <begin position="204"/>
        <end position="222"/>
    </location>
</feature>
<dbReference type="Pfam" id="PF11834">
    <property type="entry name" value="KHA"/>
    <property type="match status" value="1"/>
</dbReference>
<comment type="subunit">
    <text evidence="13">The potassium channel is composed of a homo- or heterotetrameric complex of pore-forming subunits.</text>
</comment>
<comment type="similarity">
    <text evidence="2 13">Belongs to the potassium channel family. Plant (TC 1.A.1.4) subfamily.</text>
</comment>
<dbReference type="InterPro" id="IPR021789">
    <property type="entry name" value="KHA_dom"/>
</dbReference>
<evidence type="ECO:0000256" key="9">
    <source>
        <dbReference type="ARBA" id="ARBA00022989"/>
    </source>
</evidence>
<evidence type="ECO:0000259" key="15">
    <source>
        <dbReference type="PROSITE" id="PS51490"/>
    </source>
</evidence>
<keyword evidence="6 13" id="KW-0631">Potassium channel</keyword>
<dbReference type="PROSITE" id="PS51490">
    <property type="entry name" value="KHA"/>
    <property type="match status" value="1"/>
</dbReference>
<dbReference type="PANTHER" id="PTHR45743:SF6">
    <property type="entry name" value="POTASSIUM CHANNEL KAT2"/>
    <property type="match status" value="1"/>
</dbReference>
<sequence>MSLSCSNPFFKRFCVDELKVEGSSCSYGGLFDTSDILPSLGATINQSTKLRKHIVSPFDPRYRAWEMLLVLLVVYSAWICPFEFAFLTYKQDALFIVDHIVNGFFAVDIILTFFVAYVDRRTYLLIDDHKKIAIRYLSTWFIFDVCSTAPLQSMSFLFTDHNGGLGIKALNMLRLWRLRRVSSLFARLEKDIRFNYFWTRCTKLVSVTLFAVHCAGCFYYLIADKYPDPRKTWIGAVNPHFKSQSVWKRYIASLYWSIVTLTTTGYGDLHAENIIEMLFDIVYMLFNLGLTSYLIGNMTNLVVHWTSRTRNFRDTVRACTEFAARNQLPPQIQEQMLSHVCLKFKTEGLKQQETLNGLPKAIRSSIAQYLFLPIVQRVQLFQGVSRNTLFQLVSEIDAEYFPPREEVILQNEAPSDIYVLVSGAAEMVLRVNGHEQRVQKVLAGDTFGEIGVLCDRPQPFTVRTTELSQLLRLSKAPFLNIIQANKADGHIIMSNLYVKLKVLESQGLVEPQTCEPLFLYGQWADRLSCTKSVACPMGSHFMVHEDHTKFPAAVQEEEDLNTLKIVLDEGVDAPQWDQQNPLLQQQNGEIHDHRRFFENRDLHEIENTEFKSKHTAHTHDPECNKFSCRHCQGVPKNAGSNSKIRVTIHIMQLENSGSEKQLGKLINLPDTLEDLLLVAGQKFGGCHFTKIVNSENAEIEDISVIRDGDHLFFL</sequence>
<evidence type="ECO:0000259" key="14">
    <source>
        <dbReference type="PROSITE" id="PS50042"/>
    </source>
</evidence>
<evidence type="ECO:0000256" key="3">
    <source>
        <dbReference type="ARBA" id="ARBA00022448"/>
    </source>
</evidence>
<feature type="transmembrane region" description="Helical" evidence="13">
    <location>
        <begin position="68"/>
        <end position="87"/>
    </location>
</feature>
<dbReference type="PROSITE" id="PS50042">
    <property type="entry name" value="CNMP_BINDING_3"/>
    <property type="match status" value="1"/>
</dbReference>
<dbReference type="InterPro" id="IPR018490">
    <property type="entry name" value="cNMP-bd_dom_sf"/>
</dbReference>
<evidence type="ECO:0000256" key="13">
    <source>
        <dbReference type="RuleBase" id="RU369015"/>
    </source>
</evidence>
<proteinExistence type="inferred from homology"/>
<evidence type="ECO:0000256" key="1">
    <source>
        <dbReference type="ARBA" id="ARBA00004141"/>
    </source>
</evidence>
<dbReference type="AlphaFoldDB" id="A0A7C9ESQ5"/>
<accession>A0A7C9ESQ5</accession>
<dbReference type="GO" id="GO:0034702">
    <property type="term" value="C:monoatomic ion channel complex"/>
    <property type="evidence" value="ECO:0007669"/>
    <property type="project" value="UniProtKB-KW"/>
</dbReference>
<name>A0A7C9ESQ5_OPUST</name>
<dbReference type="Pfam" id="PF00520">
    <property type="entry name" value="Ion_trans"/>
    <property type="match status" value="1"/>
</dbReference>
<evidence type="ECO:0000256" key="4">
    <source>
        <dbReference type="ARBA" id="ARBA00022538"/>
    </source>
</evidence>
<comment type="function">
    <text evidence="13">Potassium channel.</text>
</comment>
<evidence type="ECO:0000256" key="8">
    <source>
        <dbReference type="ARBA" id="ARBA00022958"/>
    </source>
</evidence>
<keyword evidence="9 13" id="KW-1133">Transmembrane helix</keyword>
<keyword evidence="12 13" id="KW-0407">Ion channel</keyword>
<reference evidence="16" key="2">
    <citation type="submission" date="2020-07" db="EMBL/GenBank/DDBJ databases">
        <authorList>
            <person name="Vera ALvarez R."/>
            <person name="Arias-Moreno D.M."/>
            <person name="Jimenez-Jacinto V."/>
            <person name="Jimenez-Bremont J.F."/>
            <person name="Swaminathan K."/>
            <person name="Moose S.P."/>
            <person name="Guerrero-Gonzalez M.L."/>
            <person name="Marino-Ramirez L."/>
            <person name="Landsman D."/>
            <person name="Rodriguez-Kessler M."/>
            <person name="Delgado-Sanchez P."/>
        </authorList>
    </citation>
    <scope>NUCLEOTIDE SEQUENCE</scope>
    <source>
        <tissue evidence="16">Cladode</tissue>
    </source>
</reference>
<feature type="transmembrane region" description="Helical" evidence="13">
    <location>
        <begin position="93"/>
        <end position="118"/>
    </location>
</feature>
<dbReference type="FunFam" id="2.60.120.10:FF:000074">
    <property type="entry name" value="Potassium channel KAT2"/>
    <property type="match status" value="1"/>
</dbReference>
<dbReference type="SMART" id="SM00100">
    <property type="entry name" value="cNMP"/>
    <property type="match status" value="1"/>
</dbReference>
<evidence type="ECO:0000256" key="11">
    <source>
        <dbReference type="ARBA" id="ARBA00023136"/>
    </source>
</evidence>
<reference evidence="16" key="1">
    <citation type="journal article" date="2013" name="J. Plant Res.">
        <title>Effect of fungi and light on seed germination of three Opuntia species from semiarid lands of central Mexico.</title>
        <authorList>
            <person name="Delgado-Sanchez P."/>
            <person name="Jimenez-Bremont J.F."/>
            <person name="Guerrero-Gonzalez Mde L."/>
            <person name="Flores J."/>
        </authorList>
    </citation>
    <scope>NUCLEOTIDE SEQUENCE</scope>
    <source>
        <tissue evidence="16">Cladode</tissue>
    </source>
</reference>
<organism evidence="16">
    <name type="scientific">Opuntia streptacantha</name>
    <name type="common">Prickly pear cactus</name>
    <name type="synonym">Opuntia cardona</name>
    <dbReference type="NCBI Taxonomy" id="393608"/>
    <lineage>
        <taxon>Eukaryota</taxon>
        <taxon>Viridiplantae</taxon>
        <taxon>Streptophyta</taxon>
        <taxon>Embryophyta</taxon>
        <taxon>Tracheophyta</taxon>
        <taxon>Spermatophyta</taxon>
        <taxon>Magnoliopsida</taxon>
        <taxon>eudicotyledons</taxon>
        <taxon>Gunneridae</taxon>
        <taxon>Pentapetalae</taxon>
        <taxon>Caryophyllales</taxon>
        <taxon>Cactineae</taxon>
        <taxon>Cactaceae</taxon>
        <taxon>Opuntioideae</taxon>
        <taxon>Opuntia</taxon>
    </lineage>
</organism>
<feature type="domain" description="Cyclic nucleotide-binding" evidence="14">
    <location>
        <begin position="380"/>
        <end position="482"/>
    </location>
</feature>
<protein>
    <recommendedName>
        <fullName evidence="13">Potassium channel</fullName>
    </recommendedName>
</protein>
<dbReference type="InterPro" id="IPR005821">
    <property type="entry name" value="Ion_trans_dom"/>
</dbReference>
<feature type="transmembrane region" description="Helical" evidence="13">
    <location>
        <begin position="139"/>
        <end position="158"/>
    </location>
</feature>
<dbReference type="InterPro" id="IPR000595">
    <property type="entry name" value="cNMP-bd_dom"/>
</dbReference>
<comment type="subcellular location">
    <subcellularLocation>
        <location evidence="1 13">Membrane</location>
        <topology evidence="1 13">Multi-pass membrane protein</topology>
    </subcellularLocation>
</comment>
<dbReference type="GO" id="GO:0005249">
    <property type="term" value="F:voltage-gated potassium channel activity"/>
    <property type="evidence" value="ECO:0007669"/>
    <property type="project" value="UniProtKB-UniRule"/>
</dbReference>
<feature type="transmembrane region" description="Helical" evidence="13">
    <location>
        <begin position="281"/>
        <end position="303"/>
    </location>
</feature>
<keyword evidence="7 13" id="KW-0851">Voltage-gated channel</keyword>
<dbReference type="PANTHER" id="PTHR45743">
    <property type="entry name" value="POTASSIUM CHANNEL AKT1"/>
    <property type="match status" value="1"/>
</dbReference>
<feature type="transmembrane region" description="Helical" evidence="13">
    <location>
        <begin position="250"/>
        <end position="269"/>
    </location>
</feature>
<comment type="domain">
    <text evidence="13">The KHA domain (rich in hydrophobic and acidic residues) present in the C-terminal part is likely to be important for tetramerization.</text>
</comment>
<evidence type="ECO:0000256" key="2">
    <source>
        <dbReference type="ARBA" id="ARBA00007929"/>
    </source>
</evidence>
<comment type="domain">
    <text evidence="13">The segment S4 is probably the voltage-sensor and is characterized by a series of positively charged amino acids. The pore-forming region H5 is enclosed by the transmembrane segments S5 and S6 in the Shaker-type (1P/6TM) and contains the GYGD signature motif which seems to be involved in potassium selectivity.</text>
</comment>
<evidence type="ECO:0000256" key="10">
    <source>
        <dbReference type="ARBA" id="ARBA00023065"/>
    </source>
</evidence>
<dbReference type="FunFam" id="1.10.287.70:FF:000123">
    <property type="entry name" value="Potassium channel KAT3"/>
    <property type="match status" value="1"/>
</dbReference>
<dbReference type="Gene3D" id="1.10.287.70">
    <property type="match status" value="1"/>
</dbReference>
<keyword evidence="11 13" id="KW-0472">Membrane</keyword>
<dbReference type="InterPro" id="IPR003938">
    <property type="entry name" value="K_chnl_volt-dep_EAG/ELK/ERG"/>
</dbReference>
<dbReference type="SUPFAM" id="SSF81324">
    <property type="entry name" value="Voltage-gated potassium channels"/>
    <property type="match status" value="1"/>
</dbReference>
<keyword evidence="10 13" id="KW-0406">Ion transport</keyword>
<dbReference type="CDD" id="cd00038">
    <property type="entry name" value="CAP_ED"/>
    <property type="match status" value="1"/>
</dbReference>
<dbReference type="InterPro" id="IPR045319">
    <property type="entry name" value="KAT/AKT"/>
</dbReference>
<dbReference type="PRINTS" id="PR01463">
    <property type="entry name" value="EAGCHANLFMLY"/>
</dbReference>
<keyword evidence="4 13" id="KW-0633">Potassium transport</keyword>
<evidence type="ECO:0000256" key="6">
    <source>
        <dbReference type="ARBA" id="ARBA00022826"/>
    </source>
</evidence>
<feature type="domain" description="KHA" evidence="15">
    <location>
        <begin position="645"/>
        <end position="714"/>
    </location>
</feature>
<keyword evidence="3 13" id="KW-0813">Transport</keyword>
<keyword evidence="8 13" id="KW-0630">Potassium</keyword>
<dbReference type="InterPro" id="IPR014710">
    <property type="entry name" value="RmlC-like_jellyroll"/>
</dbReference>
<evidence type="ECO:0000256" key="5">
    <source>
        <dbReference type="ARBA" id="ARBA00022692"/>
    </source>
</evidence>
<evidence type="ECO:0000256" key="12">
    <source>
        <dbReference type="ARBA" id="ARBA00023303"/>
    </source>
</evidence>
<dbReference type="Gene3D" id="2.60.120.10">
    <property type="entry name" value="Jelly Rolls"/>
    <property type="match status" value="1"/>
</dbReference>
<evidence type="ECO:0000256" key="7">
    <source>
        <dbReference type="ARBA" id="ARBA00022882"/>
    </source>
</evidence>
<keyword evidence="5 13" id="KW-0812">Transmembrane</keyword>